<reference evidence="2" key="2">
    <citation type="journal article" date="2015" name="Data Brief">
        <title>Shoot transcriptome of the giant reed, Arundo donax.</title>
        <authorList>
            <person name="Barrero R.A."/>
            <person name="Guerrero F.D."/>
            <person name="Moolhuijzen P."/>
            <person name="Goolsby J.A."/>
            <person name="Tidwell J."/>
            <person name="Bellgard S.E."/>
            <person name="Bellgard M.I."/>
        </authorList>
    </citation>
    <scope>NUCLEOTIDE SEQUENCE</scope>
    <source>
        <tissue evidence="2">Shoot tissue taken approximately 20 cm above the soil surface</tissue>
    </source>
</reference>
<feature type="region of interest" description="Disordered" evidence="1">
    <location>
        <begin position="36"/>
        <end position="74"/>
    </location>
</feature>
<sequence>MALSRQFLNLIVDNRIPGAISLRCIDLTRQHFFNTTTPPQALNGSGSESDGLEDATSWAPAAGAGNQKNNQAGEVASRVERIQLPSPLFNFRAATMTDRWAMHCFPLAGREVLCADQSGRTFLFDADTRHVLTMPDLHKPKKWPLSLFVPSASVDDHDDSGGTLFIMESLPRPETRCSGQHSDQFEAFVYRKPTSISFCQPLPPPPFVLDPKYRDSRTKISSYAVIEADGGNQICISVEGAGTYCLHMVNHTWTHLGDWTLPFRGRVEYVPELKLWFGLCAKTQHLAAADLSALDSQPELMETWKELSRHKNWWDSQDSQLVNLGSGRFCIARFFHTRTLMGYYCDQIVENDFAVLTCVDVAPCLRDGNGSASGFANANGSSGKVKLQMIKYKSKFHSSSDSKIMSVF</sequence>
<feature type="compositionally biased region" description="Low complexity" evidence="1">
    <location>
        <begin position="59"/>
        <end position="73"/>
    </location>
</feature>
<dbReference type="InterPro" id="IPR012871">
    <property type="entry name" value="DUF1668_ORYSA"/>
</dbReference>
<organism evidence="2">
    <name type="scientific">Arundo donax</name>
    <name type="common">Giant reed</name>
    <name type="synonym">Donax arundinaceus</name>
    <dbReference type="NCBI Taxonomy" id="35708"/>
    <lineage>
        <taxon>Eukaryota</taxon>
        <taxon>Viridiplantae</taxon>
        <taxon>Streptophyta</taxon>
        <taxon>Embryophyta</taxon>
        <taxon>Tracheophyta</taxon>
        <taxon>Spermatophyta</taxon>
        <taxon>Magnoliopsida</taxon>
        <taxon>Liliopsida</taxon>
        <taxon>Poales</taxon>
        <taxon>Poaceae</taxon>
        <taxon>PACMAD clade</taxon>
        <taxon>Arundinoideae</taxon>
        <taxon>Arundineae</taxon>
        <taxon>Arundo</taxon>
    </lineage>
</organism>
<dbReference type="Pfam" id="PF07893">
    <property type="entry name" value="DUF1668"/>
    <property type="match status" value="1"/>
</dbReference>
<protein>
    <recommendedName>
        <fullName evidence="3">DUF1618 domain-containing protein</fullName>
    </recommendedName>
</protein>
<dbReference type="EMBL" id="GBRH01212610">
    <property type="protein sequence ID" value="JAD85285.1"/>
    <property type="molecule type" value="Transcribed_RNA"/>
</dbReference>
<dbReference type="PANTHER" id="PTHR33085:SF145">
    <property type="entry name" value="OS05G0302200 PROTEIN"/>
    <property type="match status" value="1"/>
</dbReference>
<evidence type="ECO:0008006" key="3">
    <source>
        <dbReference type="Google" id="ProtNLM"/>
    </source>
</evidence>
<dbReference type="AlphaFoldDB" id="A0A0A9DI12"/>
<feature type="compositionally biased region" description="Polar residues" evidence="1">
    <location>
        <begin position="36"/>
        <end position="48"/>
    </location>
</feature>
<name>A0A0A9DI12_ARUDO</name>
<proteinExistence type="predicted"/>
<evidence type="ECO:0000313" key="2">
    <source>
        <dbReference type="EMBL" id="JAD85285.1"/>
    </source>
</evidence>
<accession>A0A0A9DI12</accession>
<dbReference type="PANTHER" id="PTHR33085">
    <property type="entry name" value="OS12G0113100 PROTEIN-RELATED"/>
    <property type="match status" value="1"/>
</dbReference>
<reference evidence="2" key="1">
    <citation type="submission" date="2014-09" db="EMBL/GenBank/DDBJ databases">
        <authorList>
            <person name="Magalhaes I.L.F."/>
            <person name="Oliveira U."/>
            <person name="Santos F.R."/>
            <person name="Vidigal T.H.D.A."/>
            <person name="Brescovit A.D."/>
            <person name="Santos A.J."/>
        </authorList>
    </citation>
    <scope>NUCLEOTIDE SEQUENCE</scope>
    <source>
        <tissue evidence="2">Shoot tissue taken approximately 20 cm above the soil surface</tissue>
    </source>
</reference>
<evidence type="ECO:0000256" key="1">
    <source>
        <dbReference type="SAM" id="MobiDB-lite"/>
    </source>
</evidence>